<feature type="compositionally biased region" description="Gly residues" evidence="1">
    <location>
        <begin position="1"/>
        <end position="10"/>
    </location>
</feature>
<name>M3YTQ0_MUSPF</name>
<proteinExistence type="predicted"/>
<organism evidence="2">
    <name type="scientific">Mustela putorius furo</name>
    <name type="common">European domestic ferret</name>
    <name type="synonym">Mustela furo</name>
    <dbReference type="NCBI Taxonomy" id="9669"/>
    <lineage>
        <taxon>Eukaryota</taxon>
        <taxon>Metazoa</taxon>
        <taxon>Chordata</taxon>
        <taxon>Craniata</taxon>
        <taxon>Vertebrata</taxon>
        <taxon>Euteleostomi</taxon>
        <taxon>Mammalia</taxon>
        <taxon>Eutheria</taxon>
        <taxon>Laurasiatheria</taxon>
        <taxon>Carnivora</taxon>
        <taxon>Caniformia</taxon>
        <taxon>Musteloidea</taxon>
        <taxon>Mustelidae</taxon>
        <taxon>Mustelinae</taxon>
        <taxon>Mustela</taxon>
    </lineage>
</organism>
<protein>
    <submittedName>
        <fullName evidence="2">Uncharacterized protein</fullName>
    </submittedName>
</protein>
<dbReference type="EMBL" id="AEYP01027663">
    <property type="status" value="NOT_ANNOTATED_CDS"/>
    <property type="molecule type" value="Genomic_DNA"/>
</dbReference>
<evidence type="ECO:0000256" key="1">
    <source>
        <dbReference type="SAM" id="MobiDB-lite"/>
    </source>
</evidence>
<evidence type="ECO:0000313" key="2">
    <source>
        <dbReference type="Ensembl" id="ENSMPUP00000014710.1"/>
    </source>
</evidence>
<reference evidence="2" key="1">
    <citation type="submission" date="2024-06" db="UniProtKB">
        <authorList>
            <consortium name="Ensembl"/>
        </authorList>
    </citation>
    <scope>IDENTIFICATION</scope>
</reference>
<feature type="region of interest" description="Disordered" evidence="1">
    <location>
        <begin position="1"/>
        <end position="51"/>
    </location>
</feature>
<feature type="compositionally biased region" description="Basic and acidic residues" evidence="1">
    <location>
        <begin position="41"/>
        <end position="51"/>
    </location>
</feature>
<dbReference type="InParanoid" id="M3YTQ0"/>
<dbReference type="Ensembl" id="ENSMPUT00000014943.1">
    <property type="protein sequence ID" value="ENSMPUP00000014710.1"/>
    <property type="gene ID" value="ENSMPUG00000014819.1"/>
</dbReference>
<dbReference type="HOGENOM" id="CLU_3105747_0_0_1"/>
<accession>M3YTQ0</accession>
<dbReference type="AlphaFoldDB" id="M3YTQ0"/>
<feature type="compositionally biased region" description="Polar residues" evidence="1">
    <location>
        <begin position="13"/>
        <end position="32"/>
    </location>
</feature>
<sequence length="51" mass="5195">MQSSGGGGLGHQKATSIATSATNAEQAVNASNPCFGPSSKHPREGKRWVTP</sequence>